<reference evidence="2" key="2">
    <citation type="submission" date="2021-04" db="EMBL/GenBank/DDBJ databases">
        <authorList>
            <person name="Gilroy R."/>
        </authorList>
    </citation>
    <scope>NUCLEOTIDE SEQUENCE</scope>
    <source>
        <strain evidence="2">9264</strain>
    </source>
</reference>
<sequence>MSDLPLWLAILVSVLLVLSGIISVTGALGLVRLKHFYSRIHAPTLGNTLGVFFMLLAMVLLFSYLRSKPIVHPLIITVLLVLTSPVTAILLMRAGIKRERKQRTIEYGPDEVGHMDLPTKQAVLVSESNSDNEKANP</sequence>
<reference evidence="2" key="1">
    <citation type="journal article" date="2021" name="PeerJ">
        <title>Extensive microbial diversity within the chicken gut microbiome revealed by metagenomics and culture.</title>
        <authorList>
            <person name="Gilroy R."/>
            <person name="Ravi A."/>
            <person name="Getino M."/>
            <person name="Pursley I."/>
            <person name="Horton D.L."/>
            <person name="Alikhan N.F."/>
            <person name="Baker D."/>
            <person name="Gharbi K."/>
            <person name="Hall N."/>
            <person name="Watson M."/>
            <person name="Adriaenssens E.M."/>
            <person name="Foster-Nyarko E."/>
            <person name="Jarju S."/>
            <person name="Secka A."/>
            <person name="Antonio M."/>
            <person name="Oren A."/>
            <person name="Chaudhuri R.R."/>
            <person name="La Ragione R."/>
            <person name="Hildebrand F."/>
            <person name="Pallen M.J."/>
        </authorList>
    </citation>
    <scope>NUCLEOTIDE SEQUENCE</scope>
    <source>
        <strain evidence="2">9264</strain>
    </source>
</reference>
<dbReference type="InterPro" id="IPR005133">
    <property type="entry name" value="PhaG_MnhG_YufB"/>
</dbReference>
<dbReference type="NCBIfam" id="TIGR01300">
    <property type="entry name" value="CPA3_mnhG_phaG"/>
    <property type="match status" value="1"/>
</dbReference>
<dbReference type="PANTHER" id="PTHR34703:SF1">
    <property type="entry name" value="ANTIPORTER SUBUNIT MNHG2-RELATED"/>
    <property type="match status" value="1"/>
</dbReference>
<evidence type="ECO:0000313" key="3">
    <source>
        <dbReference type="Proteomes" id="UP000823889"/>
    </source>
</evidence>
<keyword evidence="1" id="KW-1133">Transmembrane helix</keyword>
<accession>A0A9D2RJC1</accession>
<dbReference type="PANTHER" id="PTHR34703">
    <property type="entry name" value="ANTIPORTER SUBUNIT MNHG2-RELATED"/>
    <property type="match status" value="1"/>
</dbReference>
<organism evidence="2 3">
    <name type="scientific">Candidatus Paenalcaligenes intestinipullorum</name>
    <dbReference type="NCBI Taxonomy" id="2838718"/>
    <lineage>
        <taxon>Bacteria</taxon>
        <taxon>Pseudomonadati</taxon>
        <taxon>Pseudomonadota</taxon>
        <taxon>Betaproteobacteria</taxon>
        <taxon>Burkholderiales</taxon>
        <taxon>Alcaligenaceae</taxon>
        <taxon>Paenalcaligenes</taxon>
    </lineage>
</organism>
<keyword evidence="1" id="KW-0812">Transmembrane</keyword>
<dbReference type="AlphaFoldDB" id="A0A9D2RJC1"/>
<evidence type="ECO:0000313" key="2">
    <source>
        <dbReference type="EMBL" id="HJD45059.1"/>
    </source>
</evidence>
<gene>
    <name evidence="2" type="primary">mnhG</name>
    <name evidence="2" type="ORF">H9906_08560</name>
</gene>
<dbReference type="EMBL" id="DWUQ01000179">
    <property type="protein sequence ID" value="HJD45059.1"/>
    <property type="molecule type" value="Genomic_DNA"/>
</dbReference>
<keyword evidence="1" id="KW-0472">Membrane</keyword>
<feature type="transmembrane region" description="Helical" evidence="1">
    <location>
        <begin position="6"/>
        <end position="33"/>
    </location>
</feature>
<comment type="caution">
    <text evidence="2">The sequence shown here is derived from an EMBL/GenBank/DDBJ whole genome shotgun (WGS) entry which is preliminary data.</text>
</comment>
<dbReference type="Pfam" id="PF03334">
    <property type="entry name" value="PhaG_MnhG_YufB"/>
    <property type="match status" value="1"/>
</dbReference>
<evidence type="ECO:0000256" key="1">
    <source>
        <dbReference type="SAM" id="Phobius"/>
    </source>
</evidence>
<name>A0A9D2RJC1_9BURK</name>
<dbReference type="GO" id="GO:0015385">
    <property type="term" value="F:sodium:proton antiporter activity"/>
    <property type="evidence" value="ECO:0007669"/>
    <property type="project" value="TreeGrafter"/>
</dbReference>
<protein>
    <submittedName>
        <fullName evidence="2">Monovalent cation/H(+) antiporter subunit G</fullName>
    </submittedName>
</protein>
<proteinExistence type="predicted"/>
<dbReference type="Proteomes" id="UP000823889">
    <property type="component" value="Unassembled WGS sequence"/>
</dbReference>
<feature type="transmembrane region" description="Helical" evidence="1">
    <location>
        <begin position="45"/>
        <end position="64"/>
    </location>
</feature>
<feature type="transmembrane region" description="Helical" evidence="1">
    <location>
        <begin position="70"/>
        <end position="92"/>
    </location>
</feature>